<reference evidence="2" key="1">
    <citation type="submission" date="2021-03" db="EMBL/GenBank/DDBJ databases">
        <title>Draft genome sequence of rust myrtle Austropuccinia psidii MF-1, a brazilian biotype.</title>
        <authorList>
            <person name="Quecine M.C."/>
            <person name="Pachon D.M.R."/>
            <person name="Bonatelli M.L."/>
            <person name="Correr F.H."/>
            <person name="Franceschini L.M."/>
            <person name="Leite T.F."/>
            <person name="Margarido G.R.A."/>
            <person name="Almeida C.A."/>
            <person name="Ferrarezi J.A."/>
            <person name="Labate C.A."/>
        </authorList>
    </citation>
    <scope>NUCLEOTIDE SEQUENCE</scope>
    <source>
        <strain evidence="2">MF-1</strain>
    </source>
</reference>
<protein>
    <submittedName>
        <fullName evidence="2">Uncharacterized protein</fullName>
    </submittedName>
</protein>
<proteinExistence type="predicted"/>
<dbReference type="AlphaFoldDB" id="A0A9Q3DYW4"/>
<keyword evidence="3" id="KW-1185">Reference proteome</keyword>
<accession>A0A9Q3DYW4</accession>
<organism evidence="2 3">
    <name type="scientific">Austropuccinia psidii MF-1</name>
    <dbReference type="NCBI Taxonomy" id="1389203"/>
    <lineage>
        <taxon>Eukaryota</taxon>
        <taxon>Fungi</taxon>
        <taxon>Dikarya</taxon>
        <taxon>Basidiomycota</taxon>
        <taxon>Pucciniomycotina</taxon>
        <taxon>Pucciniomycetes</taxon>
        <taxon>Pucciniales</taxon>
        <taxon>Sphaerophragmiaceae</taxon>
        <taxon>Austropuccinia</taxon>
    </lineage>
</organism>
<feature type="region of interest" description="Disordered" evidence="1">
    <location>
        <begin position="56"/>
        <end position="105"/>
    </location>
</feature>
<gene>
    <name evidence="2" type="ORF">O181_049300</name>
</gene>
<sequence>MSSYVHIASFLGQEKTIELLEGWSPFSCKYKVKNINNWLEKEILLSLDQKKELEVTPTLEKEGPVASNSSKPAPEQSKYKQKGPQRKHRRPRAIKEREKAKPIGTDLTHKGTGFLNWKLQRWTVYSIWQELL</sequence>
<comment type="caution">
    <text evidence="2">The sequence shown here is derived from an EMBL/GenBank/DDBJ whole genome shotgun (WGS) entry which is preliminary data.</text>
</comment>
<evidence type="ECO:0000313" key="2">
    <source>
        <dbReference type="EMBL" id="MBW0509585.1"/>
    </source>
</evidence>
<name>A0A9Q3DYW4_9BASI</name>
<dbReference type="EMBL" id="AVOT02021026">
    <property type="protein sequence ID" value="MBW0509585.1"/>
    <property type="molecule type" value="Genomic_DNA"/>
</dbReference>
<evidence type="ECO:0000256" key="1">
    <source>
        <dbReference type="SAM" id="MobiDB-lite"/>
    </source>
</evidence>
<evidence type="ECO:0000313" key="3">
    <source>
        <dbReference type="Proteomes" id="UP000765509"/>
    </source>
</evidence>
<feature type="compositionally biased region" description="Basic residues" evidence="1">
    <location>
        <begin position="79"/>
        <end position="92"/>
    </location>
</feature>
<dbReference type="Proteomes" id="UP000765509">
    <property type="component" value="Unassembled WGS sequence"/>
</dbReference>